<dbReference type="Proteomes" id="UP001557470">
    <property type="component" value="Unassembled WGS sequence"/>
</dbReference>
<accession>A0ABD0WZS6</accession>
<organism evidence="1 2">
    <name type="scientific">Umbra pygmaea</name>
    <name type="common">Eastern mudminnow</name>
    <dbReference type="NCBI Taxonomy" id="75934"/>
    <lineage>
        <taxon>Eukaryota</taxon>
        <taxon>Metazoa</taxon>
        <taxon>Chordata</taxon>
        <taxon>Craniata</taxon>
        <taxon>Vertebrata</taxon>
        <taxon>Euteleostomi</taxon>
        <taxon>Actinopterygii</taxon>
        <taxon>Neopterygii</taxon>
        <taxon>Teleostei</taxon>
        <taxon>Protacanthopterygii</taxon>
        <taxon>Esociformes</taxon>
        <taxon>Umbridae</taxon>
        <taxon>Umbra</taxon>
    </lineage>
</organism>
<dbReference type="AlphaFoldDB" id="A0ABD0WZS6"/>
<gene>
    <name evidence="1" type="ORF">UPYG_G00141830</name>
</gene>
<comment type="caution">
    <text evidence="1">The sequence shown here is derived from an EMBL/GenBank/DDBJ whole genome shotgun (WGS) entry which is preliminary data.</text>
</comment>
<evidence type="ECO:0000313" key="1">
    <source>
        <dbReference type="EMBL" id="KAL0984459.1"/>
    </source>
</evidence>
<evidence type="ECO:0000313" key="2">
    <source>
        <dbReference type="Proteomes" id="UP001557470"/>
    </source>
</evidence>
<name>A0ABD0WZS6_UMBPY</name>
<proteinExistence type="predicted"/>
<sequence length="139" mass="16312">MFLRSWRKLWGGDNGCRDPQGRDCSCGETPRQERVTAREDQPSLISQSQIISMPLTQLKQKRSWLCLRRTWRSYVKGLKKLKDRERRQKKTVGSFVGGFKKNKMLTEELEHKLDFYSDLPVELFKARPCLHSCSKGICF</sequence>
<keyword evidence="2" id="KW-1185">Reference proteome</keyword>
<protein>
    <submittedName>
        <fullName evidence="1">Uncharacterized protein</fullName>
    </submittedName>
</protein>
<dbReference type="EMBL" id="JAGEUA010000004">
    <property type="protein sequence ID" value="KAL0984459.1"/>
    <property type="molecule type" value="Genomic_DNA"/>
</dbReference>
<reference evidence="1 2" key="1">
    <citation type="submission" date="2024-06" db="EMBL/GenBank/DDBJ databases">
        <authorList>
            <person name="Pan Q."/>
            <person name="Wen M."/>
            <person name="Jouanno E."/>
            <person name="Zahm M."/>
            <person name="Klopp C."/>
            <person name="Cabau C."/>
            <person name="Louis A."/>
            <person name="Berthelot C."/>
            <person name="Parey E."/>
            <person name="Roest Crollius H."/>
            <person name="Montfort J."/>
            <person name="Robinson-Rechavi M."/>
            <person name="Bouchez O."/>
            <person name="Lampietro C."/>
            <person name="Lopez Roques C."/>
            <person name="Donnadieu C."/>
            <person name="Postlethwait J."/>
            <person name="Bobe J."/>
            <person name="Verreycken H."/>
            <person name="Guiguen Y."/>
        </authorList>
    </citation>
    <scope>NUCLEOTIDE SEQUENCE [LARGE SCALE GENOMIC DNA]</scope>
    <source>
        <strain evidence="1">Up_M1</strain>
        <tissue evidence="1">Testis</tissue>
    </source>
</reference>